<evidence type="ECO:0000313" key="6">
    <source>
        <dbReference type="EMBL" id="GAA1103897.1"/>
    </source>
</evidence>
<evidence type="ECO:0000313" key="7">
    <source>
        <dbReference type="Proteomes" id="UP001501581"/>
    </source>
</evidence>
<accession>A0ABN1TUU9</accession>
<name>A0ABN1TUU9_9ACTN</name>
<sequence>MTDGSTAGSRPFQPYAGFGGQVRTTMAESEPWWPPAPAQAPAGSPNVVVILADDLGFSDIGCFGSEIATPHLDATADAGLQYTNFRVTPLCSPTRAALMTGLNAHAAGIGFPTHIDPGFPGYHSELPLSQPTMPEVFRSNGYATLMVGKWHLCKEDDFHEAGHRHNWPLQRGFDQYYGFLEALTDFHHPHRLYEGNSVVHVDEYPDDYYLTDDLTDRALRMIREVRAADRDKPFFLYFSHGAVHAPMHAKAEDIARQRGRYDEGWDVVRERRLAKQIEHGVMPPDAELPPRNQEDGHEVGAWSELNPTEQRVHARHMEVYAAMVDAIDRSVGRVRALLAEMGELENTVILFCSDNGAARLTDQPRPRPSWASSNDTGTATYFGYMQTPGVVPQVDEQLPERLDALGGPTTWPHYPRGWAMACNTPFRLYKFSALRGGQQSPLIVSWPQGLERGGTSIRRQYAHVTDVLPTLVDLLGLELPAERNGMPASDLHGVSFAPTVPDPEAPSSHLEQYTECVGNRGFYRDGWEAATHRRPGVPFAADRWELFDASDVTQRRDLADEHPEKLAELQEAFDQAARANQVYPLDEGSKVKFLQHPPRRPPEPVRILAGTPTLERHQCGFLIQGLSWRVTVDWSYRPGDEGVVLAHGGQGGGYQLHVEDGALWLEQNQYGAPHRFGPVAMTEPSSALELRMEVDGGRWTATVLVDGEQRLRVPGLLRFLSYLPFEGIDVGVCRRSPVSWDIYERRRSFPFTGVLRSATYYPDPATWDQVDARLAEARAVALGMQ</sequence>
<evidence type="ECO:0000259" key="5">
    <source>
        <dbReference type="Pfam" id="PF00884"/>
    </source>
</evidence>
<dbReference type="RefSeq" id="WP_343994621.1">
    <property type="nucleotide sequence ID" value="NZ_BAAALG010000009.1"/>
</dbReference>
<dbReference type="InterPro" id="IPR050738">
    <property type="entry name" value="Sulfatase"/>
</dbReference>
<dbReference type="PROSITE" id="PS00523">
    <property type="entry name" value="SULFATASE_1"/>
    <property type="match status" value="1"/>
</dbReference>
<keyword evidence="2" id="KW-0479">Metal-binding</keyword>
<dbReference type="InterPro" id="IPR017850">
    <property type="entry name" value="Alkaline_phosphatase_core_sf"/>
</dbReference>
<protein>
    <submittedName>
        <fullName evidence="6">Arylsulfatase</fullName>
    </submittedName>
</protein>
<dbReference type="InterPro" id="IPR000917">
    <property type="entry name" value="Sulfatase_N"/>
</dbReference>
<dbReference type="CDD" id="cd16025">
    <property type="entry name" value="PAS_like"/>
    <property type="match status" value="1"/>
</dbReference>
<keyword evidence="4" id="KW-0106">Calcium</keyword>
<comment type="caution">
    <text evidence="6">The sequence shown here is derived from an EMBL/GenBank/DDBJ whole genome shotgun (WGS) entry which is preliminary data.</text>
</comment>
<comment type="similarity">
    <text evidence="1">Belongs to the sulfatase family.</text>
</comment>
<dbReference type="Proteomes" id="UP001501581">
    <property type="component" value="Unassembled WGS sequence"/>
</dbReference>
<dbReference type="Gene3D" id="3.30.1120.10">
    <property type="match status" value="1"/>
</dbReference>
<evidence type="ECO:0000256" key="3">
    <source>
        <dbReference type="ARBA" id="ARBA00022801"/>
    </source>
</evidence>
<keyword evidence="3" id="KW-0378">Hydrolase</keyword>
<dbReference type="PANTHER" id="PTHR42693">
    <property type="entry name" value="ARYLSULFATASE FAMILY MEMBER"/>
    <property type="match status" value="1"/>
</dbReference>
<dbReference type="Gene3D" id="3.40.720.10">
    <property type="entry name" value="Alkaline Phosphatase, subunit A"/>
    <property type="match status" value="1"/>
</dbReference>
<organism evidence="6 7">
    <name type="scientific">Nocardioides dubius</name>
    <dbReference type="NCBI Taxonomy" id="317019"/>
    <lineage>
        <taxon>Bacteria</taxon>
        <taxon>Bacillati</taxon>
        <taxon>Actinomycetota</taxon>
        <taxon>Actinomycetes</taxon>
        <taxon>Propionibacteriales</taxon>
        <taxon>Nocardioidaceae</taxon>
        <taxon>Nocardioides</taxon>
    </lineage>
</organism>
<evidence type="ECO:0000256" key="4">
    <source>
        <dbReference type="ARBA" id="ARBA00022837"/>
    </source>
</evidence>
<proteinExistence type="inferred from homology"/>
<feature type="domain" description="Sulfatase N-terminal" evidence="5">
    <location>
        <begin position="45"/>
        <end position="476"/>
    </location>
</feature>
<evidence type="ECO:0000256" key="2">
    <source>
        <dbReference type="ARBA" id="ARBA00022723"/>
    </source>
</evidence>
<evidence type="ECO:0000256" key="1">
    <source>
        <dbReference type="ARBA" id="ARBA00008779"/>
    </source>
</evidence>
<dbReference type="SUPFAM" id="SSF53649">
    <property type="entry name" value="Alkaline phosphatase-like"/>
    <property type="match status" value="1"/>
</dbReference>
<dbReference type="Pfam" id="PF00884">
    <property type="entry name" value="Sulfatase"/>
    <property type="match status" value="1"/>
</dbReference>
<dbReference type="PROSITE" id="PS00149">
    <property type="entry name" value="SULFATASE_2"/>
    <property type="match status" value="1"/>
</dbReference>
<gene>
    <name evidence="6" type="ORF">GCM10009668_23660</name>
</gene>
<keyword evidence="7" id="KW-1185">Reference proteome</keyword>
<reference evidence="6 7" key="1">
    <citation type="journal article" date="2019" name="Int. J. Syst. Evol. Microbiol.">
        <title>The Global Catalogue of Microorganisms (GCM) 10K type strain sequencing project: providing services to taxonomists for standard genome sequencing and annotation.</title>
        <authorList>
            <consortium name="The Broad Institute Genomics Platform"/>
            <consortium name="The Broad Institute Genome Sequencing Center for Infectious Disease"/>
            <person name="Wu L."/>
            <person name="Ma J."/>
        </authorList>
    </citation>
    <scope>NUCLEOTIDE SEQUENCE [LARGE SCALE GENOMIC DNA]</scope>
    <source>
        <strain evidence="6 7">JCM 13008</strain>
    </source>
</reference>
<dbReference type="PANTHER" id="PTHR42693:SF33">
    <property type="entry name" value="ARYLSULFATASE"/>
    <property type="match status" value="1"/>
</dbReference>
<dbReference type="InterPro" id="IPR024607">
    <property type="entry name" value="Sulfatase_CS"/>
</dbReference>
<dbReference type="EMBL" id="BAAALG010000009">
    <property type="protein sequence ID" value="GAA1103897.1"/>
    <property type="molecule type" value="Genomic_DNA"/>
</dbReference>